<gene>
    <name evidence="2" type="ORF">PISMIDRAFT_19867</name>
</gene>
<keyword evidence="3" id="KW-1185">Reference proteome</keyword>
<dbReference type="HOGENOM" id="CLU_040570_0_0_1"/>
<reference evidence="2 3" key="1">
    <citation type="submission" date="2014-04" db="EMBL/GenBank/DDBJ databases">
        <authorList>
            <consortium name="DOE Joint Genome Institute"/>
            <person name="Kuo A."/>
            <person name="Kohler A."/>
            <person name="Costa M.D."/>
            <person name="Nagy L.G."/>
            <person name="Floudas D."/>
            <person name="Copeland A."/>
            <person name="Barry K.W."/>
            <person name="Cichocki N."/>
            <person name="Veneault-Fourrey C."/>
            <person name="LaButti K."/>
            <person name="Lindquist E.A."/>
            <person name="Lipzen A."/>
            <person name="Lundell T."/>
            <person name="Morin E."/>
            <person name="Murat C."/>
            <person name="Sun H."/>
            <person name="Tunlid A."/>
            <person name="Henrissat B."/>
            <person name="Grigoriev I.V."/>
            <person name="Hibbett D.S."/>
            <person name="Martin F."/>
            <person name="Nordberg H.P."/>
            <person name="Cantor M.N."/>
            <person name="Hua S.X."/>
        </authorList>
    </citation>
    <scope>NUCLEOTIDE SEQUENCE [LARGE SCALE GENOMIC DNA]</scope>
    <source>
        <strain evidence="2 3">441</strain>
    </source>
</reference>
<feature type="region of interest" description="Disordered" evidence="1">
    <location>
        <begin position="359"/>
        <end position="397"/>
    </location>
</feature>
<evidence type="ECO:0000313" key="2">
    <source>
        <dbReference type="EMBL" id="KIK11034.1"/>
    </source>
</evidence>
<reference evidence="3" key="2">
    <citation type="submission" date="2015-01" db="EMBL/GenBank/DDBJ databases">
        <title>Evolutionary Origins and Diversification of the Mycorrhizal Mutualists.</title>
        <authorList>
            <consortium name="DOE Joint Genome Institute"/>
            <consortium name="Mycorrhizal Genomics Consortium"/>
            <person name="Kohler A."/>
            <person name="Kuo A."/>
            <person name="Nagy L.G."/>
            <person name="Floudas D."/>
            <person name="Copeland A."/>
            <person name="Barry K.W."/>
            <person name="Cichocki N."/>
            <person name="Veneault-Fourrey C."/>
            <person name="LaButti K."/>
            <person name="Lindquist E.A."/>
            <person name="Lipzen A."/>
            <person name="Lundell T."/>
            <person name="Morin E."/>
            <person name="Murat C."/>
            <person name="Riley R."/>
            <person name="Ohm R."/>
            <person name="Sun H."/>
            <person name="Tunlid A."/>
            <person name="Henrissat B."/>
            <person name="Grigoriev I.V."/>
            <person name="Hibbett D.S."/>
            <person name="Martin F."/>
        </authorList>
    </citation>
    <scope>NUCLEOTIDE SEQUENCE [LARGE SCALE GENOMIC DNA]</scope>
    <source>
        <strain evidence="3">441</strain>
    </source>
</reference>
<dbReference type="Proteomes" id="UP000054018">
    <property type="component" value="Unassembled WGS sequence"/>
</dbReference>
<accession>A0A0C9YAP1</accession>
<dbReference type="EMBL" id="KN834323">
    <property type="protein sequence ID" value="KIK11034.1"/>
    <property type="molecule type" value="Genomic_DNA"/>
</dbReference>
<protein>
    <submittedName>
        <fullName evidence="2">Uncharacterized protein</fullName>
    </submittedName>
</protein>
<name>A0A0C9YAP1_9AGAM</name>
<feature type="compositionally biased region" description="Polar residues" evidence="1">
    <location>
        <begin position="373"/>
        <end position="383"/>
    </location>
</feature>
<evidence type="ECO:0000313" key="3">
    <source>
        <dbReference type="Proteomes" id="UP000054018"/>
    </source>
</evidence>
<feature type="region of interest" description="Disordered" evidence="1">
    <location>
        <begin position="1"/>
        <end position="33"/>
    </location>
</feature>
<organism evidence="2 3">
    <name type="scientific">Pisolithus microcarpus 441</name>
    <dbReference type="NCBI Taxonomy" id="765257"/>
    <lineage>
        <taxon>Eukaryota</taxon>
        <taxon>Fungi</taxon>
        <taxon>Dikarya</taxon>
        <taxon>Basidiomycota</taxon>
        <taxon>Agaricomycotina</taxon>
        <taxon>Agaricomycetes</taxon>
        <taxon>Agaricomycetidae</taxon>
        <taxon>Boletales</taxon>
        <taxon>Sclerodermatineae</taxon>
        <taxon>Pisolithaceae</taxon>
        <taxon>Pisolithus</taxon>
    </lineage>
</organism>
<evidence type="ECO:0000256" key="1">
    <source>
        <dbReference type="SAM" id="MobiDB-lite"/>
    </source>
</evidence>
<proteinExistence type="predicted"/>
<sequence>MSSTSAPLHSQKVDLPQDSESERMAHGTAPSHRLFGDEELKWTMDGCSSAMSKARQQPMSTCTDTTGYIPVRNNHHTPIHTSPDDHWVTHYRASNRATYPDHAMRHSLRYSQDDESGPVFGELPLIHHPSAASRMGQVSMLPYRGYASFRFDDQAKHHDGTSRIHQPFGQPSPTELEVTWSTPSHAVAPQELHPSYSSGENILTSADLSIDRSIRAVATTNVAILHVLHDFATGMTSGCVGDYGCMDPVSDQRIGSNLPPFSLSDTSPTPYEPRMLGHLFHTGRGNLAILPGMLVANDRADDASIHHDRTMACGWIEPDGKACGEQIDYHCEGRFATAHGINNISWNVKVKCRWCPPSAKKRGETERSHPASKGSTYEVSASKENGRIPWSRRRRRN</sequence>
<dbReference type="AlphaFoldDB" id="A0A0C9YAP1"/>
<dbReference type="OrthoDB" id="2656691at2759"/>